<sequence length="239" mass="25690">MRGTEDSADEPAAKRLAFDPDVEPTGPPEEKDVAASTRSPSPPPLRRLRRPAFKMGPRKSSNIDPTAPAISGDVQPQDQHATLRELQKANTGLQAECAKLLAAKAELEAERSQLLASKAVLEAECTRLKKAKDTTVAELMVALDVLEATALLAQGSSSVSIDRVVQQLEKMHAAHNVELRETAKLASSHALAIVKSLYPRVEVDAVCDGFIADCDETTAMKYVNEARKVVESVADDLGL</sequence>
<dbReference type="OMA" id="CDETTAM"/>
<proteinExistence type="predicted"/>
<dbReference type="AlphaFoldDB" id="J3MWF8"/>
<reference evidence="3" key="1">
    <citation type="journal article" date="2013" name="Nat. Commun.">
        <title>Whole-genome sequencing of Oryza brachyantha reveals mechanisms underlying Oryza genome evolution.</title>
        <authorList>
            <person name="Chen J."/>
            <person name="Huang Q."/>
            <person name="Gao D."/>
            <person name="Wang J."/>
            <person name="Lang Y."/>
            <person name="Liu T."/>
            <person name="Li B."/>
            <person name="Bai Z."/>
            <person name="Luis Goicoechea J."/>
            <person name="Liang C."/>
            <person name="Chen C."/>
            <person name="Zhang W."/>
            <person name="Sun S."/>
            <person name="Liao Y."/>
            <person name="Zhang X."/>
            <person name="Yang L."/>
            <person name="Song C."/>
            <person name="Wang M."/>
            <person name="Shi J."/>
            <person name="Liu G."/>
            <person name="Liu J."/>
            <person name="Zhou H."/>
            <person name="Zhou W."/>
            <person name="Yu Q."/>
            <person name="An N."/>
            <person name="Chen Y."/>
            <person name="Cai Q."/>
            <person name="Wang B."/>
            <person name="Liu B."/>
            <person name="Min J."/>
            <person name="Huang Y."/>
            <person name="Wu H."/>
            <person name="Li Z."/>
            <person name="Zhang Y."/>
            <person name="Yin Y."/>
            <person name="Song W."/>
            <person name="Jiang J."/>
            <person name="Jackson S.A."/>
            <person name="Wing R.A."/>
            <person name="Wang J."/>
            <person name="Chen M."/>
        </authorList>
    </citation>
    <scope>NUCLEOTIDE SEQUENCE [LARGE SCALE GENOMIC DNA]</scope>
    <source>
        <strain evidence="3">cv. IRGC 101232</strain>
    </source>
</reference>
<evidence type="ECO:0000313" key="4">
    <source>
        <dbReference type="Proteomes" id="UP000006038"/>
    </source>
</evidence>
<reference evidence="3" key="2">
    <citation type="submission" date="2013-04" db="UniProtKB">
        <authorList>
            <consortium name="EnsemblPlants"/>
        </authorList>
    </citation>
    <scope>IDENTIFICATION</scope>
</reference>
<organism evidence="3">
    <name type="scientific">Oryza brachyantha</name>
    <name type="common">malo sina</name>
    <dbReference type="NCBI Taxonomy" id="4533"/>
    <lineage>
        <taxon>Eukaryota</taxon>
        <taxon>Viridiplantae</taxon>
        <taxon>Streptophyta</taxon>
        <taxon>Embryophyta</taxon>
        <taxon>Tracheophyta</taxon>
        <taxon>Spermatophyta</taxon>
        <taxon>Magnoliopsida</taxon>
        <taxon>Liliopsida</taxon>
        <taxon>Poales</taxon>
        <taxon>Poaceae</taxon>
        <taxon>BOP clade</taxon>
        <taxon>Oryzoideae</taxon>
        <taxon>Oryzeae</taxon>
        <taxon>Oryzinae</taxon>
        <taxon>Oryza</taxon>
    </lineage>
</organism>
<dbReference type="Gramene" id="OB09G13370.1">
    <property type="protein sequence ID" value="OB09G13370.1"/>
    <property type="gene ID" value="OB09G13370"/>
</dbReference>
<protein>
    <submittedName>
        <fullName evidence="3">Uncharacterized protein</fullName>
    </submittedName>
</protein>
<dbReference type="Proteomes" id="UP000006038">
    <property type="component" value="Chromosome 9"/>
</dbReference>
<accession>J3MWF8</accession>
<keyword evidence="4" id="KW-1185">Reference proteome</keyword>
<evidence type="ECO:0000256" key="2">
    <source>
        <dbReference type="SAM" id="MobiDB-lite"/>
    </source>
</evidence>
<dbReference type="EnsemblPlants" id="OB09G13370.1">
    <property type="protein sequence ID" value="OB09G13370.1"/>
    <property type="gene ID" value="OB09G13370"/>
</dbReference>
<feature type="coiled-coil region" evidence="1">
    <location>
        <begin position="83"/>
        <end position="124"/>
    </location>
</feature>
<dbReference type="HOGENOM" id="CLU_1162670_0_0_1"/>
<evidence type="ECO:0000256" key="1">
    <source>
        <dbReference type="SAM" id="Coils"/>
    </source>
</evidence>
<keyword evidence="1" id="KW-0175">Coiled coil</keyword>
<name>J3MWF8_ORYBR</name>
<feature type="region of interest" description="Disordered" evidence="2">
    <location>
        <begin position="1"/>
        <end position="74"/>
    </location>
</feature>
<evidence type="ECO:0000313" key="3">
    <source>
        <dbReference type="EnsemblPlants" id="OB09G13370.1"/>
    </source>
</evidence>